<organism evidence="1 2">
    <name type="scientific">Armillaria gallica</name>
    <name type="common">Bulbous honey fungus</name>
    <name type="synonym">Armillaria bulbosa</name>
    <dbReference type="NCBI Taxonomy" id="47427"/>
    <lineage>
        <taxon>Eukaryota</taxon>
        <taxon>Fungi</taxon>
        <taxon>Dikarya</taxon>
        <taxon>Basidiomycota</taxon>
        <taxon>Agaricomycotina</taxon>
        <taxon>Agaricomycetes</taxon>
        <taxon>Agaricomycetidae</taxon>
        <taxon>Agaricales</taxon>
        <taxon>Marasmiineae</taxon>
        <taxon>Physalacriaceae</taxon>
        <taxon>Armillaria</taxon>
    </lineage>
</organism>
<sequence length="140" mass="15532">SPSIDISRIVSPLETQHGNVRQRESTGSRPSFTADSLPALFASLLLPPDLITWTLYSMYPTSGDFCFKRRIRNEGQHMRSAMGISPVLVLTTVAKNVRPQKLSITGEARHCDGSPKLCPKFQMNTPMPLMMPTLSKQTSK</sequence>
<dbReference type="AlphaFoldDB" id="A0A2H3D1S2"/>
<evidence type="ECO:0000313" key="2">
    <source>
        <dbReference type="Proteomes" id="UP000217790"/>
    </source>
</evidence>
<proteinExistence type="predicted"/>
<name>A0A2H3D1S2_ARMGA</name>
<keyword evidence="2" id="KW-1185">Reference proteome</keyword>
<accession>A0A2H3D1S2</accession>
<gene>
    <name evidence="1" type="ORF">ARMGADRAFT_1019377</name>
</gene>
<protein>
    <submittedName>
        <fullName evidence="1">Uncharacterized protein</fullName>
    </submittedName>
</protein>
<feature type="non-terminal residue" evidence="1">
    <location>
        <position position="1"/>
    </location>
</feature>
<dbReference type="EMBL" id="KZ293711">
    <property type="protein sequence ID" value="PBK82967.1"/>
    <property type="molecule type" value="Genomic_DNA"/>
</dbReference>
<dbReference type="InParanoid" id="A0A2H3D1S2"/>
<dbReference type="Proteomes" id="UP000217790">
    <property type="component" value="Unassembled WGS sequence"/>
</dbReference>
<evidence type="ECO:0000313" key="1">
    <source>
        <dbReference type="EMBL" id="PBK82967.1"/>
    </source>
</evidence>
<reference evidence="2" key="1">
    <citation type="journal article" date="2017" name="Nat. Ecol. Evol.">
        <title>Genome expansion and lineage-specific genetic innovations in the forest pathogenic fungi Armillaria.</title>
        <authorList>
            <person name="Sipos G."/>
            <person name="Prasanna A.N."/>
            <person name="Walter M.C."/>
            <person name="O'Connor E."/>
            <person name="Balint B."/>
            <person name="Krizsan K."/>
            <person name="Kiss B."/>
            <person name="Hess J."/>
            <person name="Varga T."/>
            <person name="Slot J."/>
            <person name="Riley R."/>
            <person name="Boka B."/>
            <person name="Rigling D."/>
            <person name="Barry K."/>
            <person name="Lee J."/>
            <person name="Mihaltcheva S."/>
            <person name="LaButti K."/>
            <person name="Lipzen A."/>
            <person name="Waldron R."/>
            <person name="Moloney N.M."/>
            <person name="Sperisen C."/>
            <person name="Kredics L."/>
            <person name="Vagvoelgyi C."/>
            <person name="Patrignani A."/>
            <person name="Fitzpatrick D."/>
            <person name="Nagy I."/>
            <person name="Doyle S."/>
            <person name="Anderson J.B."/>
            <person name="Grigoriev I.V."/>
            <person name="Gueldener U."/>
            <person name="Muensterkoetter M."/>
            <person name="Nagy L.G."/>
        </authorList>
    </citation>
    <scope>NUCLEOTIDE SEQUENCE [LARGE SCALE GENOMIC DNA]</scope>
    <source>
        <strain evidence="2">Ar21-2</strain>
    </source>
</reference>